<dbReference type="Pfam" id="PF00656">
    <property type="entry name" value="Peptidase_C14"/>
    <property type="match status" value="1"/>
</dbReference>
<keyword evidence="5" id="KW-1185">Reference proteome</keyword>
<accession>A0ABC8T1N0</accession>
<evidence type="ECO:0000256" key="1">
    <source>
        <dbReference type="ARBA" id="ARBA00009005"/>
    </source>
</evidence>
<gene>
    <name evidence="4" type="ORF">ILEXP_LOCUS32097</name>
</gene>
<dbReference type="Proteomes" id="UP001642360">
    <property type="component" value="Unassembled WGS sequence"/>
</dbReference>
<organism evidence="4 5">
    <name type="scientific">Ilex paraguariensis</name>
    <name type="common">yerba mate</name>
    <dbReference type="NCBI Taxonomy" id="185542"/>
    <lineage>
        <taxon>Eukaryota</taxon>
        <taxon>Viridiplantae</taxon>
        <taxon>Streptophyta</taxon>
        <taxon>Embryophyta</taxon>
        <taxon>Tracheophyta</taxon>
        <taxon>Spermatophyta</taxon>
        <taxon>Magnoliopsida</taxon>
        <taxon>eudicotyledons</taxon>
        <taxon>Gunneridae</taxon>
        <taxon>Pentapetalae</taxon>
        <taxon>asterids</taxon>
        <taxon>campanulids</taxon>
        <taxon>Aquifoliales</taxon>
        <taxon>Aquifoliaceae</taxon>
        <taxon>Ilex</taxon>
    </lineage>
</organism>
<evidence type="ECO:0000256" key="2">
    <source>
        <dbReference type="SAM" id="Phobius"/>
    </source>
</evidence>
<feature type="transmembrane region" description="Helical" evidence="2">
    <location>
        <begin position="103"/>
        <end position="125"/>
    </location>
</feature>
<dbReference type="InterPro" id="IPR011600">
    <property type="entry name" value="Pept_C14_caspase"/>
</dbReference>
<evidence type="ECO:0000259" key="3">
    <source>
        <dbReference type="Pfam" id="PF00656"/>
    </source>
</evidence>
<comment type="caution">
    <text evidence="4">The sequence shown here is derived from an EMBL/GenBank/DDBJ whole genome shotgun (WGS) entry which is preliminary data.</text>
</comment>
<protein>
    <recommendedName>
        <fullName evidence="3">Peptidase C14 caspase domain-containing protein</fullName>
    </recommendedName>
</protein>
<dbReference type="EMBL" id="CAUOFW020003959">
    <property type="protein sequence ID" value="CAK9163133.1"/>
    <property type="molecule type" value="Genomic_DNA"/>
</dbReference>
<reference evidence="4 5" key="1">
    <citation type="submission" date="2024-02" db="EMBL/GenBank/DDBJ databases">
        <authorList>
            <person name="Vignale AGUSTIN F."/>
            <person name="Sosa J E."/>
            <person name="Modenutti C."/>
        </authorList>
    </citation>
    <scope>NUCLEOTIDE SEQUENCE [LARGE SCALE GENOMIC DNA]</scope>
</reference>
<dbReference type="PANTHER" id="PTHR48104:SF17">
    <property type="entry name" value="METACASPASE-3"/>
    <property type="match status" value="1"/>
</dbReference>
<dbReference type="InterPro" id="IPR050452">
    <property type="entry name" value="Metacaspase"/>
</dbReference>
<comment type="similarity">
    <text evidence="1">Belongs to the peptidase C14B family.</text>
</comment>
<evidence type="ECO:0000313" key="4">
    <source>
        <dbReference type="EMBL" id="CAK9163133.1"/>
    </source>
</evidence>
<keyword evidence="2" id="KW-1133">Transmembrane helix</keyword>
<name>A0ABC8T1N0_9AQUA</name>
<dbReference type="AlphaFoldDB" id="A0ABC8T1N0"/>
<proteinExistence type="inferred from homology"/>
<evidence type="ECO:0000313" key="5">
    <source>
        <dbReference type="Proteomes" id="UP001642360"/>
    </source>
</evidence>
<dbReference type="PANTHER" id="PTHR48104">
    <property type="entry name" value="METACASPASE-4"/>
    <property type="match status" value="1"/>
</dbReference>
<dbReference type="Gene3D" id="3.40.50.12660">
    <property type="match status" value="1"/>
</dbReference>
<sequence>MATRQERCNVCGIQVWVPLQAQTFVCPRCRYITRRIVQPRPHPMRNYYPNSGMPGNGNYPRPSSMPHLVVPGRKRAVLCGVSYYGHPKSLKGSINDVRKMHDFLINTLGFPSSSVLLLTGITWFLPPPHKHLHKHLKRKLTPKFKQGINQILI</sequence>
<keyword evidence="2" id="KW-0472">Membrane</keyword>
<keyword evidence="2" id="KW-0812">Transmembrane</keyword>
<feature type="domain" description="Peptidase C14 caspase" evidence="3">
    <location>
        <begin position="73"/>
        <end position="115"/>
    </location>
</feature>